<proteinExistence type="predicted"/>
<evidence type="ECO:0000313" key="3">
    <source>
        <dbReference type="EMBL" id="SOV83371.1"/>
    </source>
</evidence>
<dbReference type="EMBL" id="LVLA01000015">
    <property type="protein sequence ID" value="KYN94281.1"/>
    <property type="molecule type" value="Genomic_DNA"/>
</dbReference>
<dbReference type="GeneID" id="24533883"/>
<evidence type="ECO:0000313" key="5">
    <source>
        <dbReference type="Proteomes" id="UP000076359"/>
    </source>
</evidence>
<dbReference type="Proteomes" id="UP000240500">
    <property type="component" value="Chromosome 14"/>
</dbReference>
<dbReference type="EMBL" id="LT969577">
    <property type="protein sequence ID" value="SOV83371.1"/>
    <property type="molecule type" value="Genomic_DNA"/>
</dbReference>
<gene>
    <name evidence="1" type="ORF">PRCDC_1462300</name>
    <name evidence="3" type="ORF">PRG01_1463000</name>
    <name evidence="2" type="ORF">PRSY57_1462300</name>
</gene>
<reference evidence="2 5" key="3">
    <citation type="journal article" date="2016" name="Nat. Commun.">
        <title>Genomes of cryptic chimpanzee Plasmodium species reveal key evolutionary events leading to human malaria.</title>
        <authorList>
            <person name="Sundararaman S.A."/>
            <person name="Plenderleith L.J."/>
            <person name="Liu W."/>
            <person name="Loy D.E."/>
            <person name="Learn G.H."/>
            <person name="Li Y."/>
            <person name="Shaw K.S."/>
            <person name="Ayouba A."/>
            <person name="Peeters M."/>
            <person name="Speede S."/>
            <person name="Shaw G.M."/>
            <person name="Bushman F.D."/>
            <person name="Brisson D."/>
            <person name="Rayner J.C."/>
            <person name="Sharp P.M."/>
            <person name="Hahn B.H."/>
        </authorList>
    </citation>
    <scope>NUCLEOTIDE SEQUENCE [LARGE SCALE GENOMIC DNA]</scope>
    <source>
        <strain evidence="2 5">SY57</strain>
    </source>
</reference>
<evidence type="ECO:0000313" key="6">
    <source>
        <dbReference type="Proteomes" id="UP000240500"/>
    </source>
</evidence>
<protein>
    <submittedName>
        <fullName evidence="1">Uncharacterized protein</fullName>
    </submittedName>
</protein>
<dbReference type="Proteomes" id="UP000076359">
    <property type="component" value="Chromosome 14"/>
</dbReference>
<dbReference type="VEuPathDB" id="PlasmoDB:PRG01_1463000"/>
<reference evidence="3 6" key="4">
    <citation type="submission" date="2016-09" db="EMBL/GenBank/DDBJ databases">
        <authorList>
            <consortium name="Pathogen Informatics"/>
        </authorList>
    </citation>
    <scope>NUCLEOTIDE SEQUENCE [LARGE SCALE GENOMIC DNA]</scope>
</reference>
<evidence type="ECO:0000313" key="1">
    <source>
        <dbReference type="EMBL" id="CDO67094.1"/>
    </source>
</evidence>
<name>A0A060S0N5_PLARE</name>
<dbReference type="EMBL" id="HG810775">
    <property type="protein sequence ID" value="CDO67094.1"/>
    <property type="molecule type" value="Genomic_DNA"/>
</dbReference>
<reference evidence="1" key="1">
    <citation type="submission" date="2014-01" db="EMBL/GenBank/DDBJ databases">
        <authorList>
            <person name="Aslett M."/>
        </authorList>
    </citation>
    <scope>NUCLEOTIDE SEQUENCE</scope>
    <source>
        <strain evidence="1">CDC</strain>
    </source>
</reference>
<reference evidence="1" key="2">
    <citation type="submission" date="2014-05" db="EMBL/GenBank/DDBJ databases">
        <title>The genome sequences of chimpanzee malaria parasites reveal the path to human adaptation.</title>
        <authorList>
            <person name="Otto T.D."/>
            <person name="Rayner J.C."/>
            <person name="Boehme U."/>
            <person name="Pain A."/>
            <person name="Spottiswoode N."/>
            <person name="Sanders M."/>
            <person name="Quail M."/>
            <person name="Ollomo B."/>
            <person name="Renaud F."/>
            <person name="Thomas A.W."/>
            <person name="Prugnolle F."/>
            <person name="Conway D.J."/>
            <person name="Newbold C."/>
            <person name="Berriman M."/>
        </authorList>
    </citation>
    <scope>NUCLEOTIDE SEQUENCE [LARGE SCALE GENOMIC DNA]</scope>
    <source>
        <strain evidence="1">CDC</strain>
    </source>
</reference>
<dbReference type="KEGG" id="prei:PRSY57_1462300"/>
<dbReference type="RefSeq" id="XP_012765673.1">
    <property type="nucleotide sequence ID" value="XM_012910219.1"/>
</dbReference>
<keyword evidence="4" id="KW-1185">Reference proteome</keyword>
<evidence type="ECO:0000313" key="2">
    <source>
        <dbReference type="EMBL" id="KYN94281.1"/>
    </source>
</evidence>
<dbReference type="AlphaFoldDB" id="A0A060S0N5"/>
<sequence length="308" mass="36670">MEKVITMREIITNTRKVKLHENFLEDCNLKDIFYNGLETVNCGYNDYVNMKTWLFVLSEKMFRTDYEELAYVACDALKVLLCNSKFLNVIIFKLLRKKLEKEILKIMGICCLTVASRMQQINESTCFKVILELSNLKDKLNEFNIRQIEMDVFVTLAHSGFCFEKIITPVNELNQIMKFLETYENFFDNNFNTFKSSSNLMLKIIYCMVPVFNMNIYNYSIVNYALRLFIQDNDKYEFIFEKLKQNYQDKEIIHISNFQNHMHNIINAFKNTSIFSAKDSILNNQLDVQLFEEINKKIEAYHEQKHKT</sequence>
<organism evidence="1 4">
    <name type="scientific">Plasmodium reichenowi</name>
    <dbReference type="NCBI Taxonomy" id="5854"/>
    <lineage>
        <taxon>Eukaryota</taxon>
        <taxon>Sar</taxon>
        <taxon>Alveolata</taxon>
        <taxon>Apicomplexa</taxon>
        <taxon>Aconoidasida</taxon>
        <taxon>Haemosporida</taxon>
        <taxon>Plasmodiidae</taxon>
        <taxon>Plasmodium</taxon>
        <taxon>Plasmodium (Laverania)</taxon>
    </lineage>
</organism>
<evidence type="ECO:0000313" key="4">
    <source>
        <dbReference type="Proteomes" id="UP000027581"/>
    </source>
</evidence>
<dbReference type="OrthoDB" id="389739at2759"/>
<accession>A0A060S0N5</accession>
<dbReference type="VEuPathDB" id="PlasmoDB:PRCDC_1462300"/>
<dbReference type="Proteomes" id="UP000027581">
    <property type="component" value="Unassembled WGS sequence"/>
</dbReference>